<feature type="transmembrane region" description="Helical" evidence="6">
    <location>
        <begin position="399"/>
        <end position="418"/>
    </location>
</feature>
<gene>
    <name evidence="7" type="primary">pglK</name>
    <name evidence="7" type="ORF">CLAN_0350</name>
</gene>
<dbReference type="PANTHER" id="PTHR30250:SF26">
    <property type="entry name" value="PSMA PROTEIN"/>
    <property type="match status" value="1"/>
</dbReference>
<dbReference type="Proteomes" id="UP000202031">
    <property type="component" value="Chromosome"/>
</dbReference>
<feature type="transmembrane region" description="Helical" evidence="6">
    <location>
        <begin position="296"/>
        <end position="317"/>
    </location>
</feature>
<dbReference type="PANTHER" id="PTHR30250">
    <property type="entry name" value="PST FAMILY PREDICTED COLANIC ACID TRANSPORTER"/>
    <property type="match status" value="1"/>
</dbReference>
<feature type="transmembrane region" description="Helical" evidence="6">
    <location>
        <begin position="337"/>
        <end position="359"/>
    </location>
</feature>
<dbReference type="AlphaFoldDB" id="A0A1X9SLL9"/>
<evidence type="ECO:0000256" key="5">
    <source>
        <dbReference type="ARBA" id="ARBA00023136"/>
    </source>
</evidence>
<accession>A0A1X9SLL9</accession>
<feature type="transmembrane region" description="Helical" evidence="6">
    <location>
        <begin position="266"/>
        <end position="284"/>
    </location>
</feature>
<feature type="transmembrane region" description="Helical" evidence="6">
    <location>
        <begin position="79"/>
        <end position="102"/>
    </location>
</feature>
<organism evidence="7 8">
    <name type="scientific">Campylobacter lanienae NCTC 13004</name>
    <dbReference type="NCBI Taxonomy" id="1031753"/>
    <lineage>
        <taxon>Bacteria</taxon>
        <taxon>Pseudomonadati</taxon>
        <taxon>Campylobacterota</taxon>
        <taxon>Epsilonproteobacteria</taxon>
        <taxon>Campylobacterales</taxon>
        <taxon>Campylobacteraceae</taxon>
        <taxon>Campylobacter</taxon>
    </lineage>
</organism>
<comment type="subcellular location">
    <subcellularLocation>
        <location evidence="1">Cell membrane</location>
        <topology evidence="1">Multi-pass membrane protein</topology>
    </subcellularLocation>
</comment>
<keyword evidence="3 6" id="KW-0812">Transmembrane</keyword>
<feature type="transmembrane region" description="Helical" evidence="6">
    <location>
        <begin position="5"/>
        <end position="27"/>
    </location>
</feature>
<feature type="transmembrane region" description="Helical" evidence="6">
    <location>
        <begin position="430"/>
        <end position="452"/>
    </location>
</feature>
<reference evidence="8" key="2">
    <citation type="journal article" date="2017" name="Genome Biol. Evol.">
        <title>Comparative genomic analysis identifies a Campylobacter clade deficient in selenium metabolism.</title>
        <authorList>
            <person name="Miller W.G."/>
            <person name="Yee E."/>
            <person name="Lopes B.S."/>
            <person name="Chapman M.H."/>
            <person name="Huynh S."/>
            <person name="Bono J.L."/>
            <person name="Parker C.T."/>
            <person name="Strachan N.J.C."/>
            <person name="Forbes K.J."/>
        </authorList>
    </citation>
    <scope>NUCLEOTIDE SEQUENCE [LARGE SCALE GENOMIC DNA]</scope>
    <source>
        <strain evidence="8">NCTC 13004</strain>
    </source>
</reference>
<feature type="transmembrane region" description="Helical" evidence="6">
    <location>
        <begin position="371"/>
        <end position="393"/>
    </location>
</feature>
<feature type="transmembrane region" description="Helical" evidence="6">
    <location>
        <begin position="47"/>
        <end position="67"/>
    </location>
</feature>
<name>A0A1X9SLL9_9BACT</name>
<dbReference type="InterPro" id="IPR050833">
    <property type="entry name" value="Poly_Biosynth_Transport"/>
</dbReference>
<dbReference type="EMBL" id="CP015578">
    <property type="protein sequence ID" value="ARQ97109.1"/>
    <property type="molecule type" value="Genomic_DNA"/>
</dbReference>
<proteinExistence type="predicted"/>
<protein>
    <submittedName>
        <fullName evidence="7">Flippase</fullName>
    </submittedName>
</protein>
<keyword evidence="4 6" id="KW-1133">Transmembrane helix</keyword>
<dbReference type="KEGG" id="clx:CLAN_0350"/>
<evidence type="ECO:0000256" key="4">
    <source>
        <dbReference type="ARBA" id="ARBA00022989"/>
    </source>
</evidence>
<dbReference type="GO" id="GO:0005886">
    <property type="term" value="C:plasma membrane"/>
    <property type="evidence" value="ECO:0007669"/>
    <property type="project" value="UniProtKB-SubCell"/>
</dbReference>
<evidence type="ECO:0000256" key="1">
    <source>
        <dbReference type="ARBA" id="ARBA00004651"/>
    </source>
</evidence>
<reference evidence="8" key="1">
    <citation type="journal article" date="2017" name="Genome Biol. Evol.">
        <title>Comparative Genomic Analysis Identifies a Campylobacter Clade Deficient in Selenium Metabolism.</title>
        <authorList>
            <person name="Miller W.G."/>
            <person name="Yee E."/>
            <person name="Lopes B.S."/>
            <person name="Chapman M.H."/>
            <person name="Huynh S."/>
            <person name="Bono J.L."/>
            <person name="Parker C.T."/>
            <person name="Strachan N.J.C."/>
            <person name="Forbes K.J."/>
        </authorList>
    </citation>
    <scope>NUCLEOTIDE SEQUENCE [LARGE SCALE GENOMIC DNA]</scope>
    <source>
        <strain evidence="8">NCTC 13004</strain>
    </source>
</reference>
<evidence type="ECO:0000313" key="7">
    <source>
        <dbReference type="EMBL" id="ARQ97109.1"/>
    </source>
</evidence>
<sequence length="500" mass="56013">MYLNLITTIAVFGLQTAINFFLTPYILKVLGDEAYGFLALANSLVNYGFILTIVINSVASRFIASAYHRGNWLKASKFYSSVLIINFLFSIIVALISLIFLIKIQSIINISQTLISDVRLTIAIYFINFSVGLFNAIFSVHAFIKNQMYLISIRNAISTTIYAMSVLLLFYLFDAMIYYTAVAALISSIFVFFSALYLNRKFGLNLRFSPKYFKINFIKVLAKSGLFNSINMLSQVLLSGVSLLLVNIYISAVSMGILALSRSVTMIIESFVITTSVAWNPHLVKIHADNKPLRDEVILALKSVSFITLPLIASFVVLADEFYRLWLPFKSQDEIDYIYDLVLISILPSIVFASARPLISINLITNQLKRPALVMLFVAICVFCIQIVGLSFFEFGLREIMIAICVGIVLKVTLFDVANAGANLGIGLGAFYPIYFKNLAIFAFILGVLYPISKMLEISSWVEFIVYASGISILGYLIAFVMIFDKSQKSSFIRKIRGKF</sequence>
<dbReference type="InterPro" id="IPR002797">
    <property type="entry name" value="Polysacc_synth"/>
</dbReference>
<keyword evidence="2" id="KW-1003">Cell membrane</keyword>
<feature type="transmembrane region" description="Helical" evidence="6">
    <location>
        <begin position="179"/>
        <end position="198"/>
    </location>
</feature>
<keyword evidence="5 6" id="KW-0472">Membrane</keyword>
<feature type="transmembrane region" description="Helical" evidence="6">
    <location>
        <begin position="236"/>
        <end position="260"/>
    </location>
</feature>
<dbReference type="GeneID" id="46920824"/>
<feature type="transmembrane region" description="Helical" evidence="6">
    <location>
        <begin position="122"/>
        <end position="144"/>
    </location>
</feature>
<evidence type="ECO:0000313" key="8">
    <source>
        <dbReference type="Proteomes" id="UP000202031"/>
    </source>
</evidence>
<feature type="transmembrane region" description="Helical" evidence="6">
    <location>
        <begin position="156"/>
        <end position="173"/>
    </location>
</feature>
<feature type="transmembrane region" description="Helical" evidence="6">
    <location>
        <begin position="464"/>
        <end position="484"/>
    </location>
</feature>
<evidence type="ECO:0000256" key="2">
    <source>
        <dbReference type="ARBA" id="ARBA00022475"/>
    </source>
</evidence>
<dbReference type="Pfam" id="PF01943">
    <property type="entry name" value="Polysacc_synt"/>
    <property type="match status" value="1"/>
</dbReference>
<dbReference type="RefSeq" id="WP_100590440.1">
    <property type="nucleotide sequence ID" value="NZ_CP015578.1"/>
</dbReference>
<evidence type="ECO:0000256" key="6">
    <source>
        <dbReference type="SAM" id="Phobius"/>
    </source>
</evidence>
<evidence type="ECO:0000256" key="3">
    <source>
        <dbReference type="ARBA" id="ARBA00022692"/>
    </source>
</evidence>